<accession>A0A101S083</accession>
<evidence type="ECO:0000313" key="1">
    <source>
        <dbReference type="EMBL" id="KUN65030.1"/>
    </source>
</evidence>
<dbReference type="EMBL" id="LMWU01000028">
    <property type="protein sequence ID" value="KUN65030.1"/>
    <property type="molecule type" value="Genomic_DNA"/>
</dbReference>
<dbReference type="Proteomes" id="UP000053669">
    <property type="component" value="Unassembled WGS sequence"/>
</dbReference>
<gene>
    <name evidence="1" type="ORF">AQJ46_28385</name>
</gene>
<name>A0A101S083_9ACTN</name>
<dbReference type="AlphaFoldDB" id="A0A101S083"/>
<evidence type="ECO:0000313" key="2">
    <source>
        <dbReference type="Proteomes" id="UP000053669"/>
    </source>
</evidence>
<organism evidence="1 2">
    <name type="scientific">Streptomyces canus</name>
    <dbReference type="NCBI Taxonomy" id="58343"/>
    <lineage>
        <taxon>Bacteria</taxon>
        <taxon>Bacillati</taxon>
        <taxon>Actinomycetota</taxon>
        <taxon>Actinomycetes</taxon>
        <taxon>Kitasatosporales</taxon>
        <taxon>Streptomycetaceae</taxon>
        <taxon>Streptomyces</taxon>
        <taxon>Streptomyces aurantiacus group</taxon>
    </lineage>
</organism>
<comment type="caution">
    <text evidence="1">The sequence shown here is derived from an EMBL/GenBank/DDBJ whole genome shotgun (WGS) entry which is preliminary data.</text>
</comment>
<sequence length="60" mass="6432">MYPSSLHTSTAGNQCVPSGIVNLRTRAPVAANTKSLMSIASWRCSVLFCSSVEHHLRSGN</sequence>
<proteinExistence type="predicted"/>
<protein>
    <submittedName>
        <fullName evidence="1">Uncharacterized protein</fullName>
    </submittedName>
</protein>
<reference evidence="1 2" key="1">
    <citation type="submission" date="2015-10" db="EMBL/GenBank/DDBJ databases">
        <title>Draft genome sequence of Streptomyces canus DSM 40017, type strain for the species Streptomyces canus.</title>
        <authorList>
            <person name="Ruckert C."/>
            <person name="Winkler A."/>
            <person name="Kalinowski J."/>
            <person name="Kampfer P."/>
            <person name="Glaeser S."/>
        </authorList>
    </citation>
    <scope>NUCLEOTIDE SEQUENCE [LARGE SCALE GENOMIC DNA]</scope>
    <source>
        <strain evidence="1 2">DSM 40017</strain>
    </source>
</reference>